<keyword evidence="3" id="KW-0813">Transport</keyword>
<keyword evidence="8" id="KW-0811">Translocation</keyword>
<comment type="subcellular location">
    <subcellularLocation>
        <location evidence="1">Mitochondrion outer membrane</location>
        <topology evidence="1">Single-pass membrane protein</topology>
    </subcellularLocation>
</comment>
<evidence type="ECO:0000256" key="6">
    <source>
        <dbReference type="ARBA" id="ARBA00022927"/>
    </source>
</evidence>
<feature type="region of interest" description="Disordered" evidence="12">
    <location>
        <begin position="13"/>
        <end position="50"/>
    </location>
</feature>
<reference evidence="14 15" key="1">
    <citation type="journal article" date="2004" name="Science">
        <title>The Ashbya gossypii genome as a tool for mapping the ancient Saccharomyces cerevisiae genome.</title>
        <authorList>
            <person name="Dietrich F.S."/>
            <person name="Voegeli S."/>
            <person name="Brachat S."/>
            <person name="Lerch A."/>
            <person name="Gates K."/>
            <person name="Steiner S."/>
            <person name="Mohr C."/>
            <person name="Pohlmann R."/>
            <person name="Luedi P."/>
            <person name="Choi S."/>
            <person name="Wing R.A."/>
            <person name="Flavier A."/>
            <person name="Gaffney T.D."/>
            <person name="Philippsen P."/>
        </authorList>
    </citation>
    <scope>NUCLEOTIDE SEQUENCE [LARGE SCALE GENOMIC DNA]</scope>
    <source>
        <strain evidence="15">ATCC 10895 / CBS 109.51 / FGSC 9923 / NRRL Y-1056</strain>
    </source>
</reference>
<keyword evidence="4 13" id="KW-0812">Transmembrane</keyword>
<sequence>MVELTEITEEAQLLDSQHQQQAKNNKFAGEKAGDSTDDEAYSSDEEDDFDENETLYDRIVALKDIISPKQRKRLSQAYSTTVWMFQGLFSKGGNVVWALTTSALLLGVPLSLSLLAEQQLIEMEKNFDLQKDANEILAAGNAPAPATAGL</sequence>
<evidence type="ECO:0000256" key="3">
    <source>
        <dbReference type="ARBA" id="ARBA00022448"/>
    </source>
</evidence>
<dbReference type="AlphaFoldDB" id="Q74Z61"/>
<dbReference type="GeneID" id="4623314"/>
<accession>Q74Z61</accession>
<evidence type="ECO:0000256" key="12">
    <source>
        <dbReference type="SAM" id="MobiDB-lite"/>
    </source>
</evidence>
<keyword evidence="7 13" id="KW-1133">Transmembrane helix</keyword>
<dbReference type="FunCoup" id="Q74Z61">
    <property type="interactions" value="300"/>
</dbReference>
<dbReference type="InParanoid" id="Q74Z61"/>
<evidence type="ECO:0000256" key="7">
    <source>
        <dbReference type="ARBA" id="ARBA00022989"/>
    </source>
</evidence>
<dbReference type="CDD" id="cd22884">
    <property type="entry name" value="TOM22"/>
    <property type="match status" value="1"/>
</dbReference>
<dbReference type="InterPro" id="IPR005683">
    <property type="entry name" value="Tom22"/>
</dbReference>
<evidence type="ECO:0000256" key="8">
    <source>
        <dbReference type="ARBA" id="ARBA00023010"/>
    </source>
</evidence>
<dbReference type="RefSeq" id="NP_987011.1">
    <property type="nucleotide sequence ID" value="NM_212073.1"/>
</dbReference>
<keyword evidence="9" id="KW-0496">Mitochondrion</keyword>
<evidence type="ECO:0000256" key="9">
    <source>
        <dbReference type="ARBA" id="ARBA00023128"/>
    </source>
</evidence>
<evidence type="ECO:0000256" key="2">
    <source>
        <dbReference type="ARBA" id="ARBA00009874"/>
    </source>
</evidence>
<keyword evidence="6" id="KW-0653">Protein transport</keyword>
<evidence type="ECO:0000256" key="4">
    <source>
        <dbReference type="ARBA" id="ARBA00022692"/>
    </source>
</evidence>
<keyword evidence="5" id="KW-1000">Mitochondrion outer membrane</keyword>
<name>Q74Z61_EREGS</name>
<proteinExistence type="inferred from homology"/>
<comment type="similarity">
    <text evidence="2">Belongs to the Tom22 family.</text>
</comment>
<evidence type="ECO:0000313" key="15">
    <source>
        <dbReference type="Proteomes" id="UP000000591"/>
    </source>
</evidence>
<feature type="compositionally biased region" description="Acidic residues" evidence="12">
    <location>
        <begin position="35"/>
        <end position="50"/>
    </location>
</feature>
<feature type="compositionally biased region" description="Polar residues" evidence="12">
    <location>
        <begin position="14"/>
        <end position="24"/>
    </location>
</feature>
<evidence type="ECO:0000256" key="5">
    <source>
        <dbReference type="ARBA" id="ARBA00022787"/>
    </source>
</evidence>
<dbReference type="PANTHER" id="PTHR12504">
    <property type="entry name" value="MITOCHONDRIAL IMPORT RECEPTOR SUBUNIT TOM22"/>
    <property type="match status" value="1"/>
</dbReference>
<keyword evidence="11" id="KW-0675">Receptor</keyword>
<evidence type="ECO:0000256" key="1">
    <source>
        <dbReference type="ARBA" id="ARBA00004572"/>
    </source>
</evidence>
<protein>
    <submittedName>
        <fullName evidence="14">AGR345Cp</fullName>
    </submittedName>
</protein>
<dbReference type="STRING" id="284811.Q74Z61"/>
<dbReference type="GO" id="GO:0006886">
    <property type="term" value="P:intracellular protein transport"/>
    <property type="evidence" value="ECO:0007669"/>
    <property type="project" value="InterPro"/>
</dbReference>
<keyword evidence="15" id="KW-1185">Reference proteome</keyword>
<keyword evidence="10 13" id="KW-0472">Membrane</keyword>
<dbReference type="OrthoDB" id="10016939at2759"/>
<evidence type="ECO:0000313" key="14">
    <source>
        <dbReference type="EMBL" id="AAS54835.1"/>
    </source>
</evidence>
<dbReference type="HOGENOM" id="CLU_094333_2_0_1"/>
<dbReference type="GO" id="GO:0030150">
    <property type="term" value="P:protein import into mitochondrial matrix"/>
    <property type="evidence" value="ECO:0000318"/>
    <property type="project" value="GO_Central"/>
</dbReference>
<gene>
    <name evidence="14" type="ORF">AGOS_AGR345C</name>
</gene>
<evidence type="ECO:0000256" key="11">
    <source>
        <dbReference type="ARBA" id="ARBA00023170"/>
    </source>
</evidence>
<dbReference type="KEGG" id="ago:AGOS_AGR345C"/>
<dbReference type="EMBL" id="AE016820">
    <property type="protein sequence ID" value="AAS54835.1"/>
    <property type="molecule type" value="Genomic_DNA"/>
</dbReference>
<evidence type="ECO:0000256" key="10">
    <source>
        <dbReference type="ARBA" id="ARBA00023136"/>
    </source>
</evidence>
<evidence type="ECO:0000256" key="13">
    <source>
        <dbReference type="SAM" id="Phobius"/>
    </source>
</evidence>
<dbReference type="PANTHER" id="PTHR12504:SF0">
    <property type="entry name" value="MITOCHONDRIAL IMPORT RECEPTOR SUBUNIT TOM22 HOMOLOG"/>
    <property type="match status" value="1"/>
</dbReference>
<feature type="transmembrane region" description="Helical" evidence="13">
    <location>
        <begin position="95"/>
        <end position="116"/>
    </location>
</feature>
<organism evidence="14 15">
    <name type="scientific">Eremothecium gossypii (strain ATCC 10895 / CBS 109.51 / FGSC 9923 / NRRL Y-1056)</name>
    <name type="common">Yeast</name>
    <name type="synonym">Ashbya gossypii</name>
    <dbReference type="NCBI Taxonomy" id="284811"/>
    <lineage>
        <taxon>Eukaryota</taxon>
        <taxon>Fungi</taxon>
        <taxon>Dikarya</taxon>
        <taxon>Ascomycota</taxon>
        <taxon>Saccharomycotina</taxon>
        <taxon>Saccharomycetes</taxon>
        <taxon>Saccharomycetales</taxon>
        <taxon>Saccharomycetaceae</taxon>
        <taxon>Eremothecium</taxon>
    </lineage>
</organism>
<dbReference type="GO" id="GO:0005742">
    <property type="term" value="C:mitochondrial outer membrane translocase complex"/>
    <property type="evidence" value="ECO:0000318"/>
    <property type="project" value="GO_Central"/>
</dbReference>
<dbReference type="OMA" id="LVWIVTT"/>
<dbReference type="Proteomes" id="UP000000591">
    <property type="component" value="Chromosome VII"/>
</dbReference>
<dbReference type="eggNOG" id="KOG4111">
    <property type="taxonomic scope" value="Eukaryota"/>
</dbReference>
<dbReference type="Pfam" id="PF04281">
    <property type="entry name" value="Tom22"/>
    <property type="match status" value="1"/>
</dbReference>
<reference evidence="15" key="2">
    <citation type="journal article" date="2013" name="G3 (Bethesda)">
        <title>Genomes of Ashbya fungi isolated from insects reveal four mating-type loci, numerous translocations, lack of transposons, and distinct gene duplications.</title>
        <authorList>
            <person name="Dietrich F.S."/>
            <person name="Voegeli S."/>
            <person name="Kuo S."/>
            <person name="Philippsen P."/>
        </authorList>
    </citation>
    <scope>GENOME REANNOTATION</scope>
    <source>
        <strain evidence="15">ATCC 10895 / CBS 109.51 / FGSC 9923 / NRRL Y-1056</strain>
    </source>
</reference>